<comment type="caution">
    <text evidence="2">The sequence shown here is derived from an EMBL/GenBank/DDBJ whole genome shotgun (WGS) entry which is preliminary data.</text>
</comment>
<evidence type="ECO:0000313" key="3">
    <source>
        <dbReference type="Proteomes" id="UP001627408"/>
    </source>
</evidence>
<proteinExistence type="predicted"/>
<gene>
    <name evidence="2" type="ORF">ACERZ8_06705</name>
</gene>
<feature type="compositionally biased region" description="Polar residues" evidence="1">
    <location>
        <begin position="58"/>
        <end position="70"/>
    </location>
</feature>
<evidence type="ECO:0000313" key="2">
    <source>
        <dbReference type="EMBL" id="MFL4469571.1"/>
    </source>
</evidence>
<dbReference type="Proteomes" id="UP001627408">
    <property type="component" value="Unassembled WGS sequence"/>
</dbReference>
<dbReference type="EMBL" id="JBHDIY010000002">
    <property type="protein sequence ID" value="MFL4469571.1"/>
    <property type="molecule type" value="Genomic_DNA"/>
</dbReference>
<dbReference type="RefSeq" id="WP_407591433.1">
    <property type="nucleotide sequence ID" value="NZ_JBHDIY010000002.1"/>
</dbReference>
<name>A0ABW8UUE0_9RHOB</name>
<sequence length="70" mass="7457">MRDVFWRAIGQVGNQVVGLAVYEAAESAELGERAPELLTQTMRRTRAQTAALAASAQDNSATTPAKPAQN</sequence>
<evidence type="ECO:0000256" key="1">
    <source>
        <dbReference type="SAM" id="MobiDB-lite"/>
    </source>
</evidence>
<reference evidence="2 3" key="1">
    <citation type="submission" date="2024-08" db="EMBL/GenBank/DDBJ databases">
        <title>Tateyamaria sp. nov., isolated from marine algae.</title>
        <authorList>
            <person name="Choi B.J."/>
            <person name="Kim J.M."/>
            <person name="Lee J.K."/>
            <person name="Choi D.G."/>
            <person name="Bayburt H."/>
            <person name="Baek J.H."/>
            <person name="Han D.M."/>
            <person name="Jeon C.O."/>
        </authorList>
    </citation>
    <scope>NUCLEOTIDE SEQUENCE [LARGE SCALE GENOMIC DNA]</scope>
    <source>
        <strain evidence="2 3">KMU-156</strain>
    </source>
</reference>
<protein>
    <submittedName>
        <fullName evidence="2">Uncharacterized protein</fullName>
    </submittedName>
</protein>
<keyword evidence="3" id="KW-1185">Reference proteome</keyword>
<feature type="compositionally biased region" description="Low complexity" evidence="1">
    <location>
        <begin position="48"/>
        <end position="57"/>
    </location>
</feature>
<organism evidence="2 3">
    <name type="scientific">Tateyamaria armeniaca</name>
    <dbReference type="NCBI Taxonomy" id="2518930"/>
    <lineage>
        <taxon>Bacteria</taxon>
        <taxon>Pseudomonadati</taxon>
        <taxon>Pseudomonadota</taxon>
        <taxon>Alphaproteobacteria</taxon>
        <taxon>Rhodobacterales</taxon>
        <taxon>Roseobacteraceae</taxon>
        <taxon>Tateyamaria</taxon>
    </lineage>
</organism>
<feature type="region of interest" description="Disordered" evidence="1">
    <location>
        <begin position="48"/>
        <end position="70"/>
    </location>
</feature>
<accession>A0ABW8UUE0</accession>